<evidence type="ECO:0000256" key="13">
    <source>
        <dbReference type="PIRSR" id="PIRSR602401-1"/>
    </source>
</evidence>
<keyword evidence="9 14" id="KW-0560">Oxidoreductase</keyword>
<dbReference type="GO" id="GO:0004497">
    <property type="term" value="F:monooxygenase activity"/>
    <property type="evidence" value="ECO:0007669"/>
    <property type="project" value="UniProtKB-KW"/>
</dbReference>
<evidence type="ECO:0000256" key="1">
    <source>
        <dbReference type="ARBA" id="ARBA00001971"/>
    </source>
</evidence>
<keyword evidence="6 13" id="KW-0479">Metal-binding</keyword>
<evidence type="ECO:0000256" key="6">
    <source>
        <dbReference type="ARBA" id="ARBA00022723"/>
    </source>
</evidence>
<dbReference type="InterPro" id="IPR001128">
    <property type="entry name" value="Cyt_P450"/>
</dbReference>
<dbReference type="PRINTS" id="PR00463">
    <property type="entry name" value="EP450I"/>
</dbReference>
<dbReference type="RefSeq" id="XP_005184182.2">
    <property type="nucleotide sequence ID" value="XM_005184125.4"/>
</dbReference>
<comment type="similarity">
    <text evidence="4 14">Belongs to the cytochrome P450 family.</text>
</comment>
<dbReference type="AlphaFoldDB" id="A0A1I8MN94"/>
<keyword evidence="7" id="KW-0256">Endoplasmic reticulum</keyword>
<evidence type="ECO:0000256" key="9">
    <source>
        <dbReference type="ARBA" id="ARBA00023002"/>
    </source>
</evidence>
<evidence type="ECO:0000256" key="14">
    <source>
        <dbReference type="RuleBase" id="RU000461"/>
    </source>
</evidence>
<dbReference type="PROSITE" id="PS00086">
    <property type="entry name" value="CYTOCHROME_P450"/>
    <property type="match status" value="1"/>
</dbReference>
<reference evidence="15" key="1">
    <citation type="submission" date="2020-05" db="UniProtKB">
        <authorList>
            <consortium name="EnsemblMetazoa"/>
        </authorList>
    </citation>
    <scope>IDENTIFICATION</scope>
    <source>
        <strain evidence="15">Aabys</strain>
    </source>
</reference>
<dbReference type="eggNOG" id="KOG0158">
    <property type="taxonomic scope" value="Eukaryota"/>
</dbReference>
<dbReference type="GO" id="GO:0020037">
    <property type="term" value="F:heme binding"/>
    <property type="evidence" value="ECO:0007669"/>
    <property type="project" value="InterPro"/>
</dbReference>
<evidence type="ECO:0000256" key="3">
    <source>
        <dbReference type="ARBA" id="ARBA00004406"/>
    </source>
</evidence>
<keyword evidence="8" id="KW-0492">Microsome</keyword>
<comment type="cofactor">
    <cofactor evidence="1 13">
        <name>heme</name>
        <dbReference type="ChEBI" id="CHEBI:30413"/>
    </cofactor>
</comment>
<dbReference type="Gene3D" id="1.10.630.10">
    <property type="entry name" value="Cytochrome P450"/>
    <property type="match status" value="1"/>
</dbReference>
<evidence type="ECO:0000256" key="8">
    <source>
        <dbReference type="ARBA" id="ARBA00022848"/>
    </source>
</evidence>
<dbReference type="GO" id="GO:0005506">
    <property type="term" value="F:iron ion binding"/>
    <property type="evidence" value="ECO:0007669"/>
    <property type="project" value="InterPro"/>
</dbReference>
<dbReference type="InterPro" id="IPR017972">
    <property type="entry name" value="Cyt_P450_CS"/>
</dbReference>
<comment type="subcellular location">
    <subcellularLocation>
        <location evidence="3">Endoplasmic reticulum membrane</location>
        <topology evidence="3">Peripheral membrane protein</topology>
    </subcellularLocation>
    <subcellularLocation>
        <location evidence="2">Microsome membrane</location>
        <topology evidence="2">Peripheral membrane protein</topology>
    </subcellularLocation>
</comment>
<dbReference type="InterPro" id="IPR002401">
    <property type="entry name" value="Cyt_P450_E_grp-I"/>
</dbReference>
<evidence type="ECO:0000256" key="7">
    <source>
        <dbReference type="ARBA" id="ARBA00022824"/>
    </source>
</evidence>
<dbReference type="GO" id="GO:0005789">
    <property type="term" value="C:endoplasmic reticulum membrane"/>
    <property type="evidence" value="ECO:0007669"/>
    <property type="project" value="UniProtKB-SubCell"/>
</dbReference>
<evidence type="ECO:0000256" key="12">
    <source>
        <dbReference type="ARBA" id="ARBA00023136"/>
    </source>
</evidence>
<dbReference type="VEuPathDB" id="VectorBase:MDOMA2_006439"/>
<dbReference type="GO" id="GO:0016705">
    <property type="term" value="F:oxidoreductase activity, acting on paired donors, with incorporation or reduction of molecular oxygen"/>
    <property type="evidence" value="ECO:0007669"/>
    <property type="project" value="InterPro"/>
</dbReference>
<dbReference type="STRING" id="7370.A0A1I8MN94"/>
<dbReference type="VEuPathDB" id="VectorBase:MDOA006748"/>
<accession>A0A1I8MN94</accession>
<dbReference type="SUPFAM" id="SSF48264">
    <property type="entry name" value="Cytochrome P450"/>
    <property type="match status" value="1"/>
</dbReference>
<evidence type="ECO:0000256" key="2">
    <source>
        <dbReference type="ARBA" id="ARBA00004174"/>
    </source>
</evidence>
<keyword evidence="10 13" id="KW-0408">Iron</keyword>
<evidence type="ECO:0000256" key="4">
    <source>
        <dbReference type="ARBA" id="ARBA00010617"/>
    </source>
</evidence>
<dbReference type="KEGG" id="mde:101899919"/>
<dbReference type="Pfam" id="PF00067">
    <property type="entry name" value="p450"/>
    <property type="match status" value="1"/>
</dbReference>
<keyword evidence="11 14" id="KW-0503">Monooxygenase</keyword>
<sequence>MWLLIPILVYSLIFLYVRHIYSYWQRKGFPHEKSSLSWSFLRAIYQREFHYHEAINAYYQTGKERFVGIYCFFRPILLIRDLSLARTLMENQAGHFNDIRWEYVRSYRKYNLLEKLSPLFAASRLEAMFRNIEKAGDHLVNKLSSTVAAGISAESADGCCAVDMQQLLRNYAVNVIANLIYGLDIDVFKQTDSVFLQYSNNAFQRSGINSYTFNRLPTKSSLTYRLRDIVQQNVELREDGATIRKDIMQLLVKFRNGNDIEVREKFNWHIENVFEREKIISIKKVARIAEYLLENCITVIASTAVFTLYEILKQPELMQKVRDEIMANSETKEKQKQINYEQLKNMKLLDLCIQETTRKYPSVPTIERTCRKPYAIPNSKRTLNEGKPFVIPLLAIQRDEKYFQDPMAYKPQRFLQDSNGNPGEKFTEFGLGAKTCIAQNFVKLVVKYVLVRLFSSYQMKLMPMTDLEICYNDTPYISSREGLKVALKSAKVKFEL</sequence>
<keyword evidence="5 13" id="KW-0349">Heme</keyword>
<evidence type="ECO:0000256" key="11">
    <source>
        <dbReference type="ARBA" id="ARBA00023033"/>
    </source>
</evidence>
<dbReference type="PANTHER" id="PTHR24292">
    <property type="entry name" value="CYTOCHROME P450"/>
    <property type="match status" value="1"/>
</dbReference>
<evidence type="ECO:0000313" key="15">
    <source>
        <dbReference type="EnsemblMetazoa" id="MDOA006748-PA"/>
    </source>
</evidence>
<evidence type="ECO:0000256" key="10">
    <source>
        <dbReference type="ARBA" id="ARBA00023004"/>
    </source>
</evidence>
<evidence type="ECO:0008006" key="16">
    <source>
        <dbReference type="Google" id="ProtNLM"/>
    </source>
</evidence>
<organism evidence="15">
    <name type="scientific">Musca domestica</name>
    <name type="common">House fly</name>
    <dbReference type="NCBI Taxonomy" id="7370"/>
    <lineage>
        <taxon>Eukaryota</taxon>
        <taxon>Metazoa</taxon>
        <taxon>Ecdysozoa</taxon>
        <taxon>Arthropoda</taxon>
        <taxon>Hexapoda</taxon>
        <taxon>Insecta</taxon>
        <taxon>Pterygota</taxon>
        <taxon>Neoptera</taxon>
        <taxon>Endopterygota</taxon>
        <taxon>Diptera</taxon>
        <taxon>Brachycera</taxon>
        <taxon>Muscomorpha</taxon>
        <taxon>Muscoidea</taxon>
        <taxon>Muscidae</taxon>
        <taxon>Musca</taxon>
    </lineage>
</organism>
<protein>
    <recommendedName>
        <fullName evidence="16">Cytochrome P450</fullName>
    </recommendedName>
</protein>
<dbReference type="InterPro" id="IPR036396">
    <property type="entry name" value="Cyt_P450_sf"/>
</dbReference>
<gene>
    <name evidence="15" type="primary">101899919</name>
</gene>
<keyword evidence="12" id="KW-0472">Membrane</keyword>
<evidence type="ECO:0000256" key="5">
    <source>
        <dbReference type="ARBA" id="ARBA00022617"/>
    </source>
</evidence>
<dbReference type="EnsemblMetazoa" id="MDOA006748-RA">
    <property type="protein sequence ID" value="MDOA006748-PA"/>
    <property type="gene ID" value="MDOA006748"/>
</dbReference>
<dbReference type="PANTHER" id="PTHR24292:SF93">
    <property type="entry name" value="CYTOCHROME P450 310A1-RELATED"/>
    <property type="match status" value="1"/>
</dbReference>
<dbReference type="InterPro" id="IPR050476">
    <property type="entry name" value="Insect_CytP450_Detox"/>
</dbReference>
<proteinExistence type="inferred from homology"/>
<dbReference type="OrthoDB" id="8067731at2759"/>
<feature type="binding site" description="axial binding residue" evidence="13">
    <location>
        <position position="436"/>
    </location>
    <ligand>
        <name>heme</name>
        <dbReference type="ChEBI" id="CHEBI:30413"/>
    </ligand>
    <ligandPart>
        <name>Fe</name>
        <dbReference type="ChEBI" id="CHEBI:18248"/>
    </ligandPart>
</feature>
<name>A0A1I8MN94_MUSDO</name>